<evidence type="ECO:0000313" key="3">
    <source>
        <dbReference type="Proteomes" id="UP000683139"/>
    </source>
</evidence>
<dbReference type="Pfam" id="PF02811">
    <property type="entry name" value="PHP"/>
    <property type="match status" value="1"/>
</dbReference>
<name>A0A919YLN5_9BACL</name>
<dbReference type="Gene3D" id="3.20.20.140">
    <property type="entry name" value="Metal-dependent hydrolases"/>
    <property type="match status" value="1"/>
</dbReference>
<dbReference type="EMBL" id="BOSE01000001">
    <property type="protein sequence ID" value="GIP14464.1"/>
    <property type="molecule type" value="Genomic_DNA"/>
</dbReference>
<proteinExistence type="predicted"/>
<sequence length="285" mass="30921">MAVTKLIDMHVHTTASDGQFAPAQIVAMAAELGLGGVAVTDHDTVAGIAEAQAAAEQAGIKLLPGIEMSTVAEGKDIHVLGYFTNNQNKQWQQRIARLGATREGRNELLVQRLNELGIPLTMDEVREISGELGSVGRPHFAEALVRRGIVATKQQAFEQYLGEGGKAFIKRPRIHPTEAFQWIREAGGVCVLAHPGIYGDDSLVEQLLQSGPDGVEVKHSDHTPEQIAYYMELAERYGLIATAGSDFHGYYEEGHSFHGGLGSVTASLDVYEQLHSLHMERTAKS</sequence>
<keyword evidence="3" id="KW-1185">Reference proteome</keyword>
<dbReference type="InterPro" id="IPR003141">
    <property type="entry name" value="Pol/His_phosphatase_N"/>
</dbReference>
<dbReference type="SMART" id="SM00481">
    <property type="entry name" value="POLIIIAc"/>
    <property type="match status" value="1"/>
</dbReference>
<dbReference type="GO" id="GO:0004534">
    <property type="term" value="F:5'-3' RNA exonuclease activity"/>
    <property type="evidence" value="ECO:0007669"/>
    <property type="project" value="TreeGrafter"/>
</dbReference>
<evidence type="ECO:0000313" key="2">
    <source>
        <dbReference type="EMBL" id="GIP14464.1"/>
    </source>
</evidence>
<organism evidence="2 3">
    <name type="scientific">Paenibacillus montaniterrae</name>
    <dbReference type="NCBI Taxonomy" id="429341"/>
    <lineage>
        <taxon>Bacteria</taxon>
        <taxon>Bacillati</taxon>
        <taxon>Bacillota</taxon>
        <taxon>Bacilli</taxon>
        <taxon>Bacillales</taxon>
        <taxon>Paenibacillaceae</taxon>
        <taxon>Paenibacillus</taxon>
    </lineage>
</organism>
<dbReference type="Gene3D" id="1.10.150.650">
    <property type="match status" value="1"/>
</dbReference>
<dbReference type="Proteomes" id="UP000683139">
    <property type="component" value="Unassembled WGS sequence"/>
</dbReference>
<reference evidence="2" key="1">
    <citation type="submission" date="2021-03" db="EMBL/GenBank/DDBJ databases">
        <title>Antimicrobial resistance genes in bacteria isolated from Japanese honey, and their potential for conferring macrolide and lincosamide resistance in the American foulbrood pathogen Paenibacillus larvae.</title>
        <authorList>
            <person name="Okamoto M."/>
            <person name="Kumagai M."/>
            <person name="Kanamori H."/>
            <person name="Takamatsu D."/>
        </authorList>
    </citation>
    <scope>NUCLEOTIDE SEQUENCE</scope>
    <source>
        <strain evidence="2">J40TS1</strain>
    </source>
</reference>
<dbReference type="InterPro" id="IPR004013">
    <property type="entry name" value="PHP_dom"/>
</dbReference>
<dbReference type="PANTHER" id="PTHR42924:SF3">
    <property type="entry name" value="POLYMERASE_HISTIDINOL PHOSPHATASE N-TERMINAL DOMAIN-CONTAINING PROTEIN"/>
    <property type="match status" value="1"/>
</dbReference>
<dbReference type="AlphaFoldDB" id="A0A919YLN5"/>
<protein>
    <submittedName>
        <fullName evidence="2">Phosphatase</fullName>
    </submittedName>
</protein>
<gene>
    <name evidence="2" type="ORF">J40TS1_01060</name>
</gene>
<dbReference type="PANTHER" id="PTHR42924">
    <property type="entry name" value="EXONUCLEASE"/>
    <property type="match status" value="1"/>
</dbReference>
<dbReference type="GO" id="GO:0035312">
    <property type="term" value="F:5'-3' DNA exonuclease activity"/>
    <property type="evidence" value="ECO:0007669"/>
    <property type="project" value="TreeGrafter"/>
</dbReference>
<dbReference type="InterPro" id="IPR016195">
    <property type="entry name" value="Pol/histidinol_Pase-like"/>
</dbReference>
<dbReference type="CDD" id="cd07438">
    <property type="entry name" value="PHP_HisPPase_AMP"/>
    <property type="match status" value="1"/>
</dbReference>
<dbReference type="SUPFAM" id="SSF89550">
    <property type="entry name" value="PHP domain-like"/>
    <property type="match status" value="1"/>
</dbReference>
<dbReference type="RefSeq" id="WP_213512690.1">
    <property type="nucleotide sequence ID" value="NZ_BOSE01000001.1"/>
</dbReference>
<comment type="caution">
    <text evidence="2">The sequence shown here is derived from an EMBL/GenBank/DDBJ whole genome shotgun (WGS) entry which is preliminary data.</text>
</comment>
<dbReference type="InterPro" id="IPR052018">
    <property type="entry name" value="PHP_domain"/>
</dbReference>
<feature type="domain" description="Polymerase/histidinol phosphatase N-terminal" evidence="1">
    <location>
        <begin position="7"/>
        <end position="72"/>
    </location>
</feature>
<evidence type="ECO:0000259" key="1">
    <source>
        <dbReference type="SMART" id="SM00481"/>
    </source>
</evidence>
<accession>A0A919YLN5</accession>